<dbReference type="EMBL" id="SDAM02000062">
    <property type="protein sequence ID" value="KAH6832911.1"/>
    <property type="molecule type" value="Genomic_DNA"/>
</dbReference>
<organism evidence="2 3">
    <name type="scientific">Perilla frutescens var. hirtella</name>
    <name type="common">Perilla citriodora</name>
    <name type="synonym">Perilla setoyensis</name>
    <dbReference type="NCBI Taxonomy" id="608512"/>
    <lineage>
        <taxon>Eukaryota</taxon>
        <taxon>Viridiplantae</taxon>
        <taxon>Streptophyta</taxon>
        <taxon>Embryophyta</taxon>
        <taxon>Tracheophyta</taxon>
        <taxon>Spermatophyta</taxon>
        <taxon>Magnoliopsida</taxon>
        <taxon>eudicotyledons</taxon>
        <taxon>Gunneridae</taxon>
        <taxon>Pentapetalae</taxon>
        <taxon>asterids</taxon>
        <taxon>lamiids</taxon>
        <taxon>Lamiales</taxon>
        <taxon>Lamiaceae</taxon>
        <taxon>Nepetoideae</taxon>
        <taxon>Elsholtzieae</taxon>
        <taxon>Perilla</taxon>
    </lineage>
</organism>
<keyword evidence="3" id="KW-1185">Reference proteome</keyword>
<reference evidence="2 3" key="1">
    <citation type="journal article" date="2021" name="Nat. Commun.">
        <title>Incipient diploidization of the medicinal plant Perilla within 10,000 years.</title>
        <authorList>
            <person name="Zhang Y."/>
            <person name="Shen Q."/>
            <person name="Leng L."/>
            <person name="Zhang D."/>
            <person name="Chen S."/>
            <person name="Shi Y."/>
            <person name="Ning Z."/>
            <person name="Chen S."/>
        </authorList>
    </citation>
    <scope>NUCLEOTIDE SEQUENCE [LARGE SCALE GENOMIC DNA]</scope>
    <source>
        <strain evidence="3">cv. PC099</strain>
    </source>
</reference>
<proteinExistence type="predicted"/>
<feature type="compositionally biased region" description="Polar residues" evidence="1">
    <location>
        <begin position="1"/>
        <end position="10"/>
    </location>
</feature>
<evidence type="ECO:0000313" key="3">
    <source>
        <dbReference type="Proteomes" id="UP001190926"/>
    </source>
</evidence>
<evidence type="ECO:0000256" key="1">
    <source>
        <dbReference type="SAM" id="MobiDB-lite"/>
    </source>
</evidence>
<protein>
    <submittedName>
        <fullName evidence="2">Uncharacterized protein</fullName>
    </submittedName>
</protein>
<dbReference type="AlphaFoldDB" id="A0AAD4JGC8"/>
<feature type="compositionally biased region" description="Polar residues" evidence="1">
    <location>
        <begin position="40"/>
        <end position="53"/>
    </location>
</feature>
<feature type="region of interest" description="Disordered" evidence="1">
    <location>
        <begin position="1"/>
        <end position="67"/>
    </location>
</feature>
<sequence>MASLHSQSRPNPYPARERESKVSPRPTSSPVTIAEEASSVVGQVNSKIRSSSVADPGAPAPPPQLENRRNIGRRVAVFAGHSPQMVAGEGRRKGAFKSGSGRGGVCATLQHRWRGW</sequence>
<name>A0AAD4JGC8_PERFH</name>
<dbReference type="Proteomes" id="UP001190926">
    <property type="component" value="Unassembled WGS sequence"/>
</dbReference>
<accession>A0AAD4JGC8</accession>
<gene>
    <name evidence="2" type="ORF">C2S53_000454</name>
</gene>
<evidence type="ECO:0000313" key="2">
    <source>
        <dbReference type="EMBL" id="KAH6832911.1"/>
    </source>
</evidence>
<comment type="caution">
    <text evidence="2">The sequence shown here is derived from an EMBL/GenBank/DDBJ whole genome shotgun (WGS) entry which is preliminary data.</text>
</comment>